<gene>
    <name evidence="2" type="ORF">GR167_07030</name>
</gene>
<dbReference type="AlphaFoldDB" id="A0A6L8LG35"/>
<dbReference type="PANTHER" id="PTHR42850:SF4">
    <property type="entry name" value="ZINC-DEPENDENT ENDOPOLYPHOSPHATASE"/>
    <property type="match status" value="1"/>
</dbReference>
<dbReference type="GO" id="GO:0008803">
    <property type="term" value="F:bis(5'-nucleosyl)-tetraphosphatase (symmetrical) activity"/>
    <property type="evidence" value="ECO:0007669"/>
    <property type="project" value="TreeGrafter"/>
</dbReference>
<sequence length="243" mass="27767">MTDTPIYAVGDIHGYLEQLDWAIDLIERDGGKEARIVFLGDLVDRGPDSRKVIDRLMAGIEAGRDWTVMRGNHDEVFKNFLESGIADHPRIRPGVDWFHERVGGRATLASYGVEDLDRPLEELWKDAQERVPQRHLDFLKSRPFSKEMGQFLFVHAGIRPGVALDRQDPQDMIWIRNEFLDFEDPHPWLVVHGHTHRPTAEHHGNRVNLDSGAGYGQPITAAVFEDGRVWTLTPLGREELQPK</sequence>
<dbReference type="GO" id="GO:0016791">
    <property type="term" value="F:phosphatase activity"/>
    <property type="evidence" value="ECO:0007669"/>
    <property type="project" value="TreeGrafter"/>
</dbReference>
<dbReference type="GO" id="GO:0005737">
    <property type="term" value="C:cytoplasm"/>
    <property type="evidence" value="ECO:0007669"/>
    <property type="project" value="TreeGrafter"/>
</dbReference>
<accession>A0A6L8LG35</accession>
<reference evidence="2 3" key="1">
    <citation type="submission" date="2020-01" db="EMBL/GenBank/DDBJ databases">
        <authorList>
            <person name="Chen S."/>
        </authorList>
    </citation>
    <scope>NUCLEOTIDE SEQUENCE [LARGE SCALE GENOMIC DNA]</scope>
    <source>
        <strain evidence="2 3">GS-10</strain>
    </source>
</reference>
<dbReference type="InterPro" id="IPR050126">
    <property type="entry name" value="Ap4A_hydrolase"/>
</dbReference>
<evidence type="ECO:0000259" key="1">
    <source>
        <dbReference type="Pfam" id="PF00149"/>
    </source>
</evidence>
<feature type="domain" description="Calcineurin-like phosphoesterase" evidence="1">
    <location>
        <begin position="5"/>
        <end position="198"/>
    </location>
</feature>
<name>A0A6L8LG35_9RHOB</name>
<dbReference type="InterPro" id="IPR029052">
    <property type="entry name" value="Metallo-depent_PP-like"/>
</dbReference>
<evidence type="ECO:0000313" key="2">
    <source>
        <dbReference type="EMBL" id="MYM55051.1"/>
    </source>
</evidence>
<keyword evidence="3" id="KW-1185">Reference proteome</keyword>
<dbReference type="EMBL" id="WWEN01000003">
    <property type="protein sequence ID" value="MYM55051.1"/>
    <property type="molecule type" value="Genomic_DNA"/>
</dbReference>
<comment type="caution">
    <text evidence="2">The sequence shown here is derived from an EMBL/GenBank/DDBJ whole genome shotgun (WGS) entry which is preliminary data.</text>
</comment>
<dbReference type="RefSeq" id="WP_160972763.1">
    <property type="nucleotide sequence ID" value="NZ_WWEN01000003.1"/>
</dbReference>
<dbReference type="SUPFAM" id="SSF56300">
    <property type="entry name" value="Metallo-dependent phosphatases"/>
    <property type="match status" value="1"/>
</dbReference>
<evidence type="ECO:0000313" key="3">
    <source>
        <dbReference type="Proteomes" id="UP000479043"/>
    </source>
</evidence>
<dbReference type="InterPro" id="IPR004843">
    <property type="entry name" value="Calcineurin-like_PHP"/>
</dbReference>
<dbReference type="Gene3D" id="3.60.21.10">
    <property type="match status" value="1"/>
</dbReference>
<protein>
    <submittedName>
        <fullName evidence="2">Serine/threonine protein phosphatase</fullName>
    </submittedName>
</protein>
<dbReference type="GO" id="GO:0110154">
    <property type="term" value="P:RNA decapping"/>
    <property type="evidence" value="ECO:0007669"/>
    <property type="project" value="TreeGrafter"/>
</dbReference>
<proteinExistence type="predicted"/>
<organism evidence="2 3">
    <name type="scientific">Thalassovita mangrovi</name>
    <dbReference type="NCBI Taxonomy" id="2692236"/>
    <lineage>
        <taxon>Bacteria</taxon>
        <taxon>Pseudomonadati</taxon>
        <taxon>Pseudomonadota</taxon>
        <taxon>Alphaproteobacteria</taxon>
        <taxon>Rhodobacterales</taxon>
        <taxon>Roseobacteraceae</taxon>
        <taxon>Thalassovita</taxon>
    </lineage>
</organism>
<dbReference type="PANTHER" id="PTHR42850">
    <property type="entry name" value="METALLOPHOSPHOESTERASE"/>
    <property type="match status" value="1"/>
</dbReference>
<dbReference type="Proteomes" id="UP000479043">
    <property type="component" value="Unassembled WGS sequence"/>
</dbReference>
<dbReference type="Pfam" id="PF00149">
    <property type="entry name" value="Metallophos"/>
    <property type="match status" value="1"/>
</dbReference>
<dbReference type="CDD" id="cd00144">
    <property type="entry name" value="MPP_PPP_family"/>
    <property type="match status" value="1"/>
</dbReference>